<feature type="compositionally biased region" description="Polar residues" evidence="1">
    <location>
        <begin position="36"/>
        <end position="49"/>
    </location>
</feature>
<dbReference type="Proteomes" id="UP001206925">
    <property type="component" value="Unassembled WGS sequence"/>
</dbReference>
<feature type="region of interest" description="Disordered" evidence="1">
    <location>
        <begin position="28"/>
        <end position="216"/>
    </location>
</feature>
<reference evidence="3" key="1">
    <citation type="submission" date="2022-06" db="EMBL/GenBank/DDBJ databases">
        <title>Uncovering the hologenomic basis of an extraordinary plant invasion.</title>
        <authorList>
            <person name="Bieker V.C."/>
            <person name="Martin M.D."/>
            <person name="Gilbert T."/>
            <person name="Hodgins K."/>
            <person name="Battlay P."/>
            <person name="Petersen B."/>
            <person name="Wilson J."/>
        </authorList>
    </citation>
    <scope>NUCLEOTIDE SEQUENCE</scope>
    <source>
        <strain evidence="3">AA19_3_7</strain>
        <tissue evidence="3">Leaf</tissue>
    </source>
</reference>
<proteinExistence type="predicted"/>
<dbReference type="PANTHER" id="PTHR33159:SF94">
    <property type="entry name" value="RIN4, PATHOGENIC TYPE III EFFECTOR AVIRULENCE FACTOR AVR CLEAVAGE SITE-RELATED"/>
    <property type="match status" value="1"/>
</dbReference>
<accession>A0AAD5BLC4</accession>
<evidence type="ECO:0000313" key="4">
    <source>
        <dbReference type="Proteomes" id="UP001206925"/>
    </source>
</evidence>
<feature type="compositionally biased region" description="Polar residues" evidence="1">
    <location>
        <begin position="98"/>
        <end position="119"/>
    </location>
</feature>
<sequence>MQQRSQVPKFGDWDNQDDVPYTVYFEKAKKGRKSKMNSQISYPSSNNEPSFEAPDEAHIRYGEPIKSEPERPKVKDSSRIKHETRVSREEVDLRKSSDSLSQPRRVSRPSAGSVQSFDNSPMHPRHHARGGNKASVSSESSYGAGSSTPGRARLGQVTRGDENVDDGTAIPKFGDWDDNDPASGERYTEVFNKARQDKHAAGGRSPMITSEDGNYFGQRKEKSKVFGCFPWSRK</sequence>
<dbReference type="AlphaFoldDB" id="A0AAD5BLC4"/>
<feature type="compositionally biased region" description="Basic and acidic residues" evidence="1">
    <location>
        <begin position="55"/>
        <end position="97"/>
    </location>
</feature>
<dbReference type="InterPro" id="IPR040387">
    <property type="entry name" value="RIN4/NOI4"/>
</dbReference>
<dbReference type="PANTHER" id="PTHR33159">
    <property type="entry name" value="RPM1-INTERACTING PROTEIN 4 (RIN4) FAMILY PROTEIN"/>
    <property type="match status" value="1"/>
</dbReference>
<dbReference type="InterPro" id="IPR008700">
    <property type="entry name" value="TypeIII_avirulence_cleave"/>
</dbReference>
<feature type="compositionally biased region" description="Basic and acidic residues" evidence="1">
    <location>
        <begin position="186"/>
        <end position="200"/>
    </location>
</feature>
<dbReference type="EMBL" id="JAMZMK010012228">
    <property type="protein sequence ID" value="KAI7724403.1"/>
    <property type="molecule type" value="Genomic_DNA"/>
</dbReference>
<keyword evidence="4" id="KW-1185">Reference proteome</keyword>
<gene>
    <name evidence="3" type="ORF">M8C21_007022</name>
</gene>
<organism evidence="3 4">
    <name type="scientific">Ambrosia artemisiifolia</name>
    <name type="common">Common ragweed</name>
    <dbReference type="NCBI Taxonomy" id="4212"/>
    <lineage>
        <taxon>Eukaryota</taxon>
        <taxon>Viridiplantae</taxon>
        <taxon>Streptophyta</taxon>
        <taxon>Embryophyta</taxon>
        <taxon>Tracheophyta</taxon>
        <taxon>Spermatophyta</taxon>
        <taxon>Magnoliopsida</taxon>
        <taxon>eudicotyledons</taxon>
        <taxon>Gunneridae</taxon>
        <taxon>Pentapetalae</taxon>
        <taxon>asterids</taxon>
        <taxon>campanulids</taxon>
        <taxon>Asterales</taxon>
        <taxon>Asteraceae</taxon>
        <taxon>Asteroideae</taxon>
        <taxon>Heliantheae alliance</taxon>
        <taxon>Heliantheae</taxon>
        <taxon>Ambrosia</taxon>
    </lineage>
</organism>
<name>A0AAD5BLC4_AMBAR</name>
<comment type="caution">
    <text evidence="3">The sequence shown here is derived from an EMBL/GenBank/DDBJ whole genome shotgun (WGS) entry which is preliminary data.</text>
</comment>
<feature type="domain" description="RIN4 pathogenic type III effector avirulence factor Avr cleavage site" evidence="2">
    <location>
        <begin position="3"/>
        <end position="33"/>
    </location>
</feature>
<protein>
    <recommendedName>
        <fullName evidence="2">RIN4 pathogenic type III effector avirulence factor Avr cleavage site domain-containing protein</fullName>
    </recommendedName>
</protein>
<dbReference type="Pfam" id="PF05627">
    <property type="entry name" value="AvrRpt-cleavage"/>
    <property type="match status" value="2"/>
</dbReference>
<evidence type="ECO:0000259" key="2">
    <source>
        <dbReference type="Pfam" id="PF05627"/>
    </source>
</evidence>
<feature type="compositionally biased region" description="Low complexity" evidence="1">
    <location>
        <begin position="134"/>
        <end position="147"/>
    </location>
</feature>
<evidence type="ECO:0000256" key="1">
    <source>
        <dbReference type="SAM" id="MobiDB-lite"/>
    </source>
</evidence>
<feature type="domain" description="RIN4 pathogenic type III effector avirulence factor Avr cleavage site" evidence="2">
    <location>
        <begin position="166"/>
        <end position="198"/>
    </location>
</feature>
<evidence type="ECO:0000313" key="3">
    <source>
        <dbReference type="EMBL" id="KAI7724403.1"/>
    </source>
</evidence>